<organism evidence="2 3">
    <name type="scientific">Edaphochlamys debaryana</name>
    <dbReference type="NCBI Taxonomy" id="47281"/>
    <lineage>
        <taxon>Eukaryota</taxon>
        <taxon>Viridiplantae</taxon>
        <taxon>Chlorophyta</taxon>
        <taxon>core chlorophytes</taxon>
        <taxon>Chlorophyceae</taxon>
        <taxon>CS clade</taxon>
        <taxon>Chlamydomonadales</taxon>
        <taxon>Chlamydomonadales incertae sedis</taxon>
        <taxon>Edaphochlamys</taxon>
    </lineage>
</organism>
<reference evidence="2" key="1">
    <citation type="journal article" date="2020" name="bioRxiv">
        <title>Comparative genomics of Chlamydomonas.</title>
        <authorList>
            <person name="Craig R.J."/>
            <person name="Hasan A.R."/>
            <person name="Ness R.W."/>
            <person name="Keightley P.D."/>
        </authorList>
    </citation>
    <scope>NUCLEOTIDE SEQUENCE</scope>
    <source>
        <strain evidence="2">CCAP 11/70</strain>
    </source>
</reference>
<keyword evidence="3" id="KW-1185">Reference proteome</keyword>
<feature type="region of interest" description="Disordered" evidence="1">
    <location>
        <begin position="68"/>
        <end position="87"/>
    </location>
</feature>
<proteinExistence type="predicted"/>
<protein>
    <submittedName>
        <fullName evidence="2">Uncharacterized protein</fullName>
    </submittedName>
</protein>
<name>A0A835YA57_9CHLO</name>
<dbReference type="AlphaFoldDB" id="A0A835YA57"/>
<sequence length="87" mass="9107">MQPDTADPFSTDSQPHPQPQPSAPQEALPLALQGAGSTPANATVPEHPTVPNSVPHAAELAAAVRERVQEARQPVREAVKEGRTSDA</sequence>
<evidence type="ECO:0000256" key="1">
    <source>
        <dbReference type="SAM" id="MobiDB-lite"/>
    </source>
</evidence>
<evidence type="ECO:0000313" key="3">
    <source>
        <dbReference type="Proteomes" id="UP000612055"/>
    </source>
</evidence>
<feature type="region of interest" description="Disordered" evidence="1">
    <location>
        <begin position="1"/>
        <end position="53"/>
    </location>
</feature>
<feature type="compositionally biased region" description="Low complexity" evidence="1">
    <location>
        <begin position="23"/>
        <end position="33"/>
    </location>
</feature>
<dbReference type="EMBL" id="JAEHOE010000007">
    <property type="protein sequence ID" value="KAG2499185.1"/>
    <property type="molecule type" value="Genomic_DNA"/>
</dbReference>
<accession>A0A835YA57</accession>
<evidence type="ECO:0000313" key="2">
    <source>
        <dbReference type="EMBL" id="KAG2499185.1"/>
    </source>
</evidence>
<dbReference type="Proteomes" id="UP000612055">
    <property type="component" value="Unassembled WGS sequence"/>
</dbReference>
<comment type="caution">
    <text evidence="2">The sequence shown here is derived from an EMBL/GenBank/DDBJ whole genome shotgun (WGS) entry which is preliminary data.</text>
</comment>
<gene>
    <name evidence="2" type="ORF">HYH03_002766</name>
</gene>